<keyword evidence="5" id="KW-0862">Zinc</keyword>
<reference evidence="12" key="1">
    <citation type="submission" date="2025-08" db="UniProtKB">
        <authorList>
            <consortium name="RefSeq"/>
        </authorList>
    </citation>
    <scope>IDENTIFICATION</scope>
    <source>
        <tissue evidence="12">Epidermis and Blubber</tissue>
    </source>
</reference>
<evidence type="ECO:0000313" key="11">
    <source>
        <dbReference type="Proteomes" id="UP000694857"/>
    </source>
</evidence>
<dbReference type="EC" id="3.5.1.23" evidence="2 6"/>
<feature type="binding site" evidence="5">
    <location>
        <position position="475"/>
    </location>
    <ligand>
        <name>Zn(2+)</name>
        <dbReference type="ChEBI" id="CHEBI:29105"/>
    </ligand>
</feature>
<comment type="similarity">
    <text evidence="1 6">Belongs to the neutral ceramidase family.</text>
</comment>
<dbReference type="FunFam" id="2.60.40.2300:FF:000001">
    <property type="entry name" value="N-acylsphingosine amidohydrolase 2"/>
    <property type="match status" value="1"/>
</dbReference>
<feature type="domain" description="Neutral/alkaline non-lysosomal ceramidase N-terminal" evidence="9">
    <location>
        <begin position="316"/>
        <end position="543"/>
    </location>
</feature>
<evidence type="ECO:0000256" key="3">
    <source>
        <dbReference type="ARBA" id="ARBA00019235"/>
    </source>
</evidence>
<evidence type="ECO:0000256" key="5">
    <source>
        <dbReference type="PIRSR" id="PIRSR606823-2"/>
    </source>
</evidence>
<evidence type="ECO:0000256" key="1">
    <source>
        <dbReference type="ARBA" id="ARBA00009835"/>
    </source>
</evidence>
<evidence type="ECO:0000259" key="9">
    <source>
        <dbReference type="Pfam" id="PF04734"/>
    </source>
</evidence>
<dbReference type="PANTHER" id="PTHR12670:SF1">
    <property type="entry name" value="NEUTRAL CERAMIDASE"/>
    <property type="match status" value="1"/>
</dbReference>
<dbReference type="RefSeq" id="XP_036684768.1">
    <property type="nucleotide sequence ID" value="XM_036828873.1"/>
</dbReference>
<dbReference type="Proteomes" id="UP000694857">
    <property type="component" value="Chromosome 16"/>
</dbReference>
<name>A0A8B8VIS0_BALMU</name>
<evidence type="ECO:0000256" key="2">
    <source>
        <dbReference type="ARBA" id="ARBA00011891"/>
    </source>
</evidence>
<feature type="binding site" evidence="5">
    <location>
        <position position="280"/>
    </location>
    <ligand>
        <name>Zn(2+)</name>
        <dbReference type="ChEBI" id="CHEBI:29105"/>
    </ligand>
</feature>
<proteinExistence type="inferred from homology"/>
<dbReference type="InterPro" id="IPR031329">
    <property type="entry name" value="NEUT/ALK_ceramidase_N"/>
</dbReference>
<feature type="compositionally biased region" description="Polar residues" evidence="7">
    <location>
        <begin position="42"/>
        <end position="64"/>
    </location>
</feature>
<feature type="domain" description="Neutral/alkaline non-lysosomal ceramidase N-terminal" evidence="9">
    <location>
        <begin position="79"/>
        <end position="313"/>
    </location>
</feature>
<dbReference type="GO" id="GO:0005576">
    <property type="term" value="C:extracellular region"/>
    <property type="evidence" value="ECO:0007669"/>
    <property type="project" value="TreeGrafter"/>
</dbReference>
<feature type="region of interest" description="Disordered" evidence="7">
    <location>
        <begin position="42"/>
        <end position="68"/>
    </location>
</feature>
<evidence type="ECO:0000313" key="12">
    <source>
        <dbReference type="RefSeq" id="XP_036684768.1"/>
    </source>
</evidence>
<dbReference type="AlphaFoldDB" id="A0A8B8VIS0"/>
<feature type="domain" description="Neutral/alkaline non-lysosomal ceramidase C-terminal" evidence="10">
    <location>
        <begin position="546"/>
        <end position="712"/>
    </location>
</feature>
<feature type="binding site" evidence="5">
    <location>
        <position position="514"/>
    </location>
    <ligand>
        <name>Zn(2+)</name>
        <dbReference type="ChEBI" id="CHEBI:29105"/>
    </ligand>
</feature>
<comment type="catalytic activity">
    <reaction evidence="6">
        <text>an N-acylsphing-4-enine + H2O = sphing-4-enine + a fatty acid</text>
        <dbReference type="Rhea" id="RHEA:20856"/>
        <dbReference type="ChEBI" id="CHEBI:15377"/>
        <dbReference type="ChEBI" id="CHEBI:28868"/>
        <dbReference type="ChEBI" id="CHEBI:52639"/>
        <dbReference type="ChEBI" id="CHEBI:57756"/>
        <dbReference type="EC" id="3.5.1.23"/>
    </reaction>
</comment>
<evidence type="ECO:0000256" key="4">
    <source>
        <dbReference type="ARBA" id="ARBA00022801"/>
    </source>
</evidence>
<dbReference type="GO" id="GO:0046872">
    <property type="term" value="F:metal ion binding"/>
    <property type="evidence" value="ECO:0007669"/>
    <property type="project" value="UniProtKB-KW"/>
</dbReference>
<dbReference type="GO" id="GO:0017040">
    <property type="term" value="F:N-acylsphingosine amidohydrolase activity"/>
    <property type="evidence" value="ECO:0007669"/>
    <property type="project" value="UniProtKB-UniRule"/>
</dbReference>
<dbReference type="Pfam" id="PF04734">
    <property type="entry name" value="Ceramidase_alk"/>
    <property type="match status" value="2"/>
</dbReference>
<gene>
    <name evidence="12" type="primary">ASAH2</name>
</gene>
<dbReference type="InterPro" id="IPR038445">
    <property type="entry name" value="NCDase_C_sf"/>
</dbReference>
<evidence type="ECO:0000256" key="7">
    <source>
        <dbReference type="SAM" id="MobiDB-lite"/>
    </source>
</evidence>
<keyword evidence="5" id="KW-0479">Metal-binding</keyword>
<dbReference type="Pfam" id="PF17048">
    <property type="entry name" value="Ceramidse_alk_C"/>
    <property type="match status" value="1"/>
</dbReference>
<dbReference type="CTD" id="56624"/>
<evidence type="ECO:0000256" key="6">
    <source>
        <dbReference type="RuleBase" id="RU366019"/>
    </source>
</evidence>
<dbReference type="InterPro" id="IPR006823">
    <property type="entry name" value="Ceramidase_alk"/>
</dbReference>
<keyword evidence="11" id="KW-1185">Reference proteome</keyword>
<dbReference type="Gene3D" id="2.60.40.2300">
    <property type="entry name" value="Neutral/alkaline non-lysosomal ceramidase, C-terminal domain"/>
    <property type="match status" value="1"/>
</dbReference>
<evidence type="ECO:0000259" key="10">
    <source>
        <dbReference type="Pfam" id="PF17048"/>
    </source>
</evidence>
<dbReference type="GO" id="GO:0005886">
    <property type="term" value="C:plasma membrane"/>
    <property type="evidence" value="ECO:0007669"/>
    <property type="project" value="UniProtKB-ARBA"/>
</dbReference>
<dbReference type="GeneID" id="118882699"/>
<keyword evidence="6" id="KW-0746">Sphingolipid metabolism</keyword>
<protein>
    <recommendedName>
        <fullName evidence="3 6">Neutral ceramidase</fullName>
        <ecNumber evidence="2 6">3.5.1.23</ecNumber>
    </recommendedName>
</protein>
<evidence type="ECO:0000256" key="8">
    <source>
        <dbReference type="SAM" id="Phobius"/>
    </source>
</evidence>
<feature type="binding site" evidence="5">
    <location>
        <position position="171"/>
    </location>
    <ligand>
        <name>Zn(2+)</name>
        <dbReference type="ChEBI" id="CHEBI:29105"/>
    </ligand>
</feature>
<keyword evidence="4 6" id="KW-0378">Hydrolase</keyword>
<keyword evidence="8" id="KW-1133">Transmembrane helix</keyword>
<keyword evidence="8" id="KW-0472">Membrane</keyword>
<feature type="transmembrane region" description="Helical" evidence="8">
    <location>
        <begin position="12"/>
        <end position="33"/>
    </location>
</feature>
<dbReference type="InterPro" id="IPR031331">
    <property type="entry name" value="NEUT/ALK_ceramidase_C"/>
</dbReference>
<dbReference type="GO" id="GO:0046513">
    <property type="term" value="P:ceramide biosynthetic process"/>
    <property type="evidence" value="ECO:0007669"/>
    <property type="project" value="UniProtKB-ARBA"/>
</dbReference>
<dbReference type="PANTHER" id="PTHR12670">
    <property type="entry name" value="CERAMIDASE"/>
    <property type="match status" value="1"/>
</dbReference>
<dbReference type="GO" id="GO:0005737">
    <property type="term" value="C:cytoplasm"/>
    <property type="evidence" value="ECO:0007669"/>
    <property type="project" value="UniProtKB-ARBA"/>
</dbReference>
<keyword evidence="6" id="KW-0443">Lipid metabolism</keyword>
<dbReference type="GO" id="GO:0046514">
    <property type="term" value="P:ceramide catabolic process"/>
    <property type="evidence" value="ECO:0007669"/>
    <property type="project" value="InterPro"/>
</dbReference>
<organism evidence="11 12">
    <name type="scientific">Balaenoptera musculus</name>
    <name type="common">Blue whale</name>
    <dbReference type="NCBI Taxonomy" id="9771"/>
    <lineage>
        <taxon>Eukaryota</taxon>
        <taxon>Metazoa</taxon>
        <taxon>Chordata</taxon>
        <taxon>Craniata</taxon>
        <taxon>Vertebrata</taxon>
        <taxon>Euteleostomi</taxon>
        <taxon>Mammalia</taxon>
        <taxon>Eutheria</taxon>
        <taxon>Laurasiatheria</taxon>
        <taxon>Artiodactyla</taxon>
        <taxon>Whippomorpha</taxon>
        <taxon>Cetacea</taxon>
        <taxon>Mysticeti</taxon>
        <taxon>Balaenopteridae</taxon>
        <taxon>Balaenoptera</taxon>
    </lineage>
</organism>
<sequence>MAKRTFSTLEIFLIFLFVLMTGITVALLSLSFITSGTTENHTGFPTTQIPPATQGPTAIQASPTPSTPEPTLFQNFSGYHIGVGRADCTGQVADIILMGYSKTGQNARGILTRLYSRAFIMAEPDGSSRVVFVSIEIGMVSQRLRLEVLNRLQSKYGSLYRRDNVILSGTHTHSGPAGYFQYTTFVIASEGFSNRTFEYMVAGIMKSIEIAHANMRPGKIFINKGNVDGAQINRSPSSYLRNPQSERARYSSNTDKEMVLLKMVDLNGDDLGLISWFAVHPVSMNNSNHLVNSDNVGYASYLFEQEKNKGYLPGEPSMCIAMGPGQDMLDSTQIIGRIIYEKAKELYASASQEVTGPLASAHQWVNMTDVTVWLNSTHTAKTCKPALGYSFAAGTIDGFGTLNFMQGTTVGDPSWDSIRDQILGKPSEEIKECQKPKPILLHTGELSKPHPWHPDIVDVQIITLGFLAITAIPGEFTTMSGRRLREAVQEEFATYGMLNMTVVISGLCNVYTHYITTYEEYQAQRYEAASTIYGPHTLSAYIQRFRVLAKAIATDTVANLSSGPEPPFFKDLMAPLIPNTVDRAPVGTTFGDVLQPANPKYRVGEVVEVTFVGANPKNSAENRTHQTFLTVEKYEATSATWQIMHNDASWETRFYWHKGLLGHSNATIQWHIPDTAQPGTYRIRYFGHNRKQNSPKPAVILSFESTPSTFDIVTTW</sequence>
<dbReference type="GO" id="GO:0046512">
    <property type="term" value="P:sphingosine biosynthetic process"/>
    <property type="evidence" value="ECO:0007669"/>
    <property type="project" value="TreeGrafter"/>
</dbReference>
<keyword evidence="8" id="KW-0812">Transmembrane</keyword>
<accession>A0A8B8VIS0</accession>
<dbReference type="GO" id="GO:0042759">
    <property type="term" value="P:long-chain fatty acid biosynthetic process"/>
    <property type="evidence" value="ECO:0007669"/>
    <property type="project" value="TreeGrafter"/>
</dbReference>
<comment type="cofactor">
    <cofactor evidence="5">
        <name>Zn(2+)</name>
        <dbReference type="ChEBI" id="CHEBI:29105"/>
    </cofactor>
    <text evidence="5">Binds 1 zinc ion per subunit.</text>
</comment>